<dbReference type="Pfam" id="PF15594">
    <property type="entry name" value="Imm50"/>
    <property type="match status" value="1"/>
</dbReference>
<evidence type="ECO:0000313" key="1">
    <source>
        <dbReference type="EMBL" id="NRT20523.1"/>
    </source>
</evidence>
<protein>
    <submittedName>
        <fullName evidence="1">Uncharacterized protein</fullName>
    </submittedName>
</protein>
<name>A0ABX2FUK9_9BACT</name>
<proteinExistence type="predicted"/>
<organism evidence="1 2">
    <name type="scientific">Hymenobacter caeli</name>
    <dbReference type="NCBI Taxonomy" id="2735894"/>
    <lineage>
        <taxon>Bacteria</taxon>
        <taxon>Pseudomonadati</taxon>
        <taxon>Bacteroidota</taxon>
        <taxon>Cytophagia</taxon>
        <taxon>Cytophagales</taxon>
        <taxon>Hymenobacteraceae</taxon>
        <taxon>Hymenobacter</taxon>
    </lineage>
</organism>
<accession>A0ABX2FUK9</accession>
<reference evidence="1 2" key="1">
    <citation type="submission" date="2020-05" db="EMBL/GenBank/DDBJ databases">
        <title>Genomic Encyclopedia of Type Strains, Phase IV (KMG-V): Genome sequencing to study the core and pangenomes of soil and plant-associated prokaryotes.</title>
        <authorList>
            <person name="Whitman W."/>
        </authorList>
    </citation>
    <scope>NUCLEOTIDE SEQUENCE [LARGE SCALE GENOMIC DNA]</scope>
    <source>
        <strain evidence="1 2">9A</strain>
    </source>
</reference>
<evidence type="ECO:0000313" key="2">
    <source>
        <dbReference type="Proteomes" id="UP000779507"/>
    </source>
</evidence>
<dbReference type="Proteomes" id="UP000779507">
    <property type="component" value="Unassembled WGS sequence"/>
</dbReference>
<keyword evidence="2" id="KW-1185">Reference proteome</keyword>
<dbReference type="InterPro" id="IPR028957">
    <property type="entry name" value="Imm50"/>
</dbReference>
<dbReference type="RefSeq" id="WP_173811289.1">
    <property type="nucleotide sequence ID" value="NZ_JABSNP010000017.1"/>
</dbReference>
<sequence>MAESEDPVISRILNSEIVIQHFGYWPDFHDAEITKATFETHSTGRYSVTFTIAAFEMTSEVDERGYYKLVKHCNVELQFIGIEKIDFSYFSFQNVLFGLEFEEIGSSIKCVFDSSVGLEAAIVAEEVFVLSLIPKEPEPDEPLIDIESADMSKAANIVIASRDLTRTFDWSDWIYIGLDNESANDYQSQKVAELAHTFFENEEVYLVIGEGSHLTTLSESLNQMNTLLKSNEVLLCNTPFTKAMKFNMIGVMSYGQKRSS</sequence>
<comment type="caution">
    <text evidence="1">The sequence shown here is derived from an EMBL/GenBank/DDBJ whole genome shotgun (WGS) entry which is preliminary data.</text>
</comment>
<dbReference type="EMBL" id="JABSNP010000017">
    <property type="protein sequence ID" value="NRT20523.1"/>
    <property type="molecule type" value="Genomic_DNA"/>
</dbReference>
<gene>
    <name evidence="1" type="ORF">HNP98_003366</name>
</gene>